<protein>
    <submittedName>
        <fullName evidence="1">Uncharacterized protein</fullName>
    </submittedName>
</protein>
<comment type="caution">
    <text evidence="1">The sequence shown here is derived from an EMBL/GenBank/DDBJ whole genome shotgun (WGS) entry which is preliminary data.</text>
</comment>
<dbReference type="EMBL" id="LAZR01049981">
    <property type="protein sequence ID" value="KKK88372.1"/>
    <property type="molecule type" value="Genomic_DNA"/>
</dbReference>
<organism evidence="1">
    <name type="scientific">marine sediment metagenome</name>
    <dbReference type="NCBI Taxonomy" id="412755"/>
    <lineage>
        <taxon>unclassified sequences</taxon>
        <taxon>metagenomes</taxon>
        <taxon>ecological metagenomes</taxon>
    </lineage>
</organism>
<dbReference type="AlphaFoldDB" id="A0A0F8Z3R3"/>
<feature type="non-terminal residue" evidence="1">
    <location>
        <position position="48"/>
    </location>
</feature>
<evidence type="ECO:0000313" key="1">
    <source>
        <dbReference type="EMBL" id="KKK88372.1"/>
    </source>
</evidence>
<sequence>MMSEKIFTLLVGALICSLLLSAGCAEPAKEVAKPRLEPEEQILQVPTE</sequence>
<gene>
    <name evidence="1" type="ORF">LCGC14_2743840</name>
</gene>
<accession>A0A0F8Z3R3</accession>
<name>A0A0F8Z3R3_9ZZZZ</name>
<proteinExistence type="predicted"/>
<dbReference type="PROSITE" id="PS51257">
    <property type="entry name" value="PROKAR_LIPOPROTEIN"/>
    <property type="match status" value="1"/>
</dbReference>
<reference evidence="1" key="1">
    <citation type="journal article" date="2015" name="Nature">
        <title>Complex archaea that bridge the gap between prokaryotes and eukaryotes.</title>
        <authorList>
            <person name="Spang A."/>
            <person name="Saw J.H."/>
            <person name="Jorgensen S.L."/>
            <person name="Zaremba-Niedzwiedzka K."/>
            <person name="Martijn J."/>
            <person name="Lind A.E."/>
            <person name="van Eijk R."/>
            <person name="Schleper C."/>
            <person name="Guy L."/>
            <person name="Ettema T.J."/>
        </authorList>
    </citation>
    <scope>NUCLEOTIDE SEQUENCE</scope>
</reference>